<dbReference type="Pfam" id="PF10110">
    <property type="entry name" value="GPDPase_memb"/>
    <property type="match status" value="1"/>
</dbReference>
<evidence type="ECO:0000256" key="1">
    <source>
        <dbReference type="SAM" id="Phobius"/>
    </source>
</evidence>
<keyword evidence="1" id="KW-1133">Transmembrane helix</keyword>
<proteinExistence type="predicted"/>
<keyword evidence="1" id="KW-0472">Membrane</keyword>
<dbReference type="InterPro" id="IPR030395">
    <property type="entry name" value="GP_PDE_dom"/>
</dbReference>
<feature type="domain" description="GP-PDE" evidence="2">
    <location>
        <begin position="337"/>
        <end position="565"/>
    </location>
</feature>
<feature type="transmembrane region" description="Helical" evidence="1">
    <location>
        <begin position="168"/>
        <end position="196"/>
    </location>
</feature>
<dbReference type="RefSeq" id="WP_289560623.1">
    <property type="nucleotide sequence ID" value="NZ_JAUDEO010000036.1"/>
</dbReference>
<feature type="transmembrane region" description="Helical" evidence="1">
    <location>
        <begin position="71"/>
        <end position="98"/>
    </location>
</feature>
<feature type="transmembrane region" description="Helical" evidence="1">
    <location>
        <begin position="20"/>
        <end position="40"/>
    </location>
</feature>
<comment type="caution">
    <text evidence="3">The sequence shown here is derived from an EMBL/GenBank/DDBJ whole genome shotgun (WGS) entry which is preliminary data.</text>
</comment>
<evidence type="ECO:0000313" key="4">
    <source>
        <dbReference type="Proteomes" id="UP001529423"/>
    </source>
</evidence>
<dbReference type="EMBL" id="JAUDEO010000036">
    <property type="protein sequence ID" value="MDM8334241.1"/>
    <property type="molecule type" value="Genomic_DNA"/>
</dbReference>
<dbReference type="PANTHER" id="PTHR46211:SF8">
    <property type="entry name" value="PHOSPHODIESTERASE"/>
    <property type="match status" value="1"/>
</dbReference>
<reference evidence="3" key="1">
    <citation type="submission" date="2023-06" db="EMBL/GenBank/DDBJ databases">
        <title>Identification and characterization of horizontal gene transfer across gut microbiota members of farm animals based on homology search.</title>
        <authorList>
            <person name="Schwarzerova J."/>
            <person name="Nykrynova M."/>
            <person name="Jureckova K."/>
            <person name="Cejkova D."/>
            <person name="Rychlik I."/>
        </authorList>
    </citation>
    <scope>NUCLEOTIDE SEQUENCE</scope>
    <source>
        <strain evidence="3">105_WCHN</strain>
    </source>
</reference>
<keyword evidence="4" id="KW-1185">Reference proteome</keyword>
<feature type="transmembrane region" description="Helical" evidence="1">
    <location>
        <begin position="119"/>
        <end position="141"/>
    </location>
</feature>
<name>A0ABT7VNU0_9LACO</name>
<gene>
    <name evidence="3" type="ORF">QUW46_06620</name>
</gene>
<dbReference type="PROSITE" id="PS51704">
    <property type="entry name" value="GP_PDE"/>
    <property type="match status" value="1"/>
</dbReference>
<evidence type="ECO:0000259" key="2">
    <source>
        <dbReference type="PROSITE" id="PS51704"/>
    </source>
</evidence>
<dbReference type="Gene3D" id="3.20.20.190">
    <property type="entry name" value="Phosphatidylinositol (PI) phosphodiesterase"/>
    <property type="match status" value="1"/>
</dbReference>
<dbReference type="PANTHER" id="PTHR46211">
    <property type="entry name" value="GLYCEROPHOSPHORYL DIESTER PHOSPHODIESTERASE"/>
    <property type="match status" value="1"/>
</dbReference>
<feature type="transmembrane region" description="Helical" evidence="1">
    <location>
        <begin position="305"/>
        <end position="328"/>
    </location>
</feature>
<feature type="transmembrane region" description="Helical" evidence="1">
    <location>
        <begin position="275"/>
        <end position="293"/>
    </location>
</feature>
<dbReference type="Proteomes" id="UP001529423">
    <property type="component" value="Unassembled WGS sequence"/>
</dbReference>
<dbReference type="SUPFAM" id="SSF51695">
    <property type="entry name" value="PLC-like phosphodiesterases"/>
    <property type="match status" value="1"/>
</dbReference>
<reference evidence="3" key="2">
    <citation type="submission" date="2023-06" db="EMBL/GenBank/DDBJ databases">
        <authorList>
            <person name="Zeman M."/>
            <person name="Kubasova T."/>
            <person name="Jahodarova E."/>
            <person name="Nykrynova M."/>
            <person name="Rychlik I."/>
        </authorList>
    </citation>
    <scope>NUCLEOTIDE SEQUENCE</scope>
    <source>
        <strain evidence="3">105_WCHN</strain>
    </source>
</reference>
<keyword evidence="1" id="KW-0812">Transmembrane</keyword>
<evidence type="ECO:0000313" key="3">
    <source>
        <dbReference type="EMBL" id="MDM8334241.1"/>
    </source>
</evidence>
<accession>A0ABT7VNU0</accession>
<dbReference type="InterPro" id="IPR018476">
    <property type="entry name" value="GlyceroP-diester-Pdiesterase_M"/>
</dbReference>
<dbReference type="Pfam" id="PF03009">
    <property type="entry name" value="GDPD"/>
    <property type="match status" value="1"/>
</dbReference>
<organism evidence="3 4">
    <name type="scientific">Limosilactobacillus panis</name>
    <dbReference type="NCBI Taxonomy" id="47493"/>
    <lineage>
        <taxon>Bacteria</taxon>
        <taxon>Bacillati</taxon>
        <taxon>Bacillota</taxon>
        <taxon>Bacilli</taxon>
        <taxon>Lactobacillales</taxon>
        <taxon>Lactobacillaceae</taxon>
        <taxon>Limosilactobacillus</taxon>
    </lineage>
</organism>
<feature type="transmembrane region" description="Helical" evidence="1">
    <location>
        <begin position="217"/>
        <end position="240"/>
    </location>
</feature>
<dbReference type="InterPro" id="IPR017946">
    <property type="entry name" value="PLC-like_Pdiesterase_TIM-brl"/>
</dbReference>
<protein>
    <submittedName>
        <fullName evidence="3">Glycerophosphodiester phosphodiesterase</fullName>
    </submittedName>
</protein>
<sequence length="593" mass="67393">MKEIFQEVHRETRVFTHHWFQYLALFIGVDLLIQLIWIPIFRIVTTVVLQAGEIPFVSYQNLVLIIRHHPLVVLALLVELLGLLLVVYGQFALVLLGIQQIRQGQFRIRQLLRTVVHQLASLRPGSLGVLLVYFLLVIPFADLVFRTPLLAKVQIPQFILDYLTRNSLLVTLLALLYALVLVLGIRLIDALPLMICQGQRPRLALATSWRSTGHRQWWPLLARIIVIGVLATAVMVFFYALTVGTQFGADRLLGAGAYYFAVGDLLVIQLGSEFLAAWAGTITVAILFKSLLIDQPNARVKTSRWGRVTIAIALGVVIIVSVIGNALYLSGGWDRRPVTISHRGVADENGVQNTIPALQKTHRLHPNYVEMDVHETKDHQFVVLHDENLAELTGVDKTPHQLTLRQLTRLTARENGHRAKIASFDDYLRAADHLHQHLLVEVKTTPQDSPGMLRRFARRYGTTLVRHHNQVHSLNYRVVKQLRKLDPRLTVLYVQPYNFTYPNTAASGYSMEYSTLTDDFIDLAHLQGKIVYAWTVNDEVVMKQMMYKNVDGVITDNLVELNQAIADYEHQQSYGRRLLNYIMVVPTRAEFAL</sequence>
<dbReference type="CDD" id="cd08579">
    <property type="entry name" value="GDPD_memb_like"/>
    <property type="match status" value="1"/>
</dbReference>